<organism evidence="3 4">
    <name type="scientific">Massilia forsythiae</name>
    <dbReference type="NCBI Taxonomy" id="2728020"/>
    <lineage>
        <taxon>Bacteria</taxon>
        <taxon>Pseudomonadati</taxon>
        <taxon>Pseudomonadota</taxon>
        <taxon>Betaproteobacteria</taxon>
        <taxon>Burkholderiales</taxon>
        <taxon>Oxalobacteraceae</taxon>
        <taxon>Telluria group</taxon>
        <taxon>Massilia</taxon>
    </lineage>
</organism>
<accession>A0A7Z2VVS9</accession>
<dbReference type="Pfam" id="PF13400">
    <property type="entry name" value="Tad"/>
    <property type="match status" value="1"/>
</dbReference>
<protein>
    <recommendedName>
        <fullName evidence="2">Putative Flp pilus-assembly TadG-like N-terminal domain-containing protein</fullName>
    </recommendedName>
</protein>
<gene>
    <name evidence="3" type="ORF">HH212_07135</name>
</gene>
<evidence type="ECO:0000256" key="1">
    <source>
        <dbReference type="SAM" id="Phobius"/>
    </source>
</evidence>
<keyword evidence="4" id="KW-1185">Reference proteome</keyword>
<dbReference type="EMBL" id="CP051685">
    <property type="protein sequence ID" value="QJD99824.1"/>
    <property type="molecule type" value="Genomic_DNA"/>
</dbReference>
<evidence type="ECO:0000313" key="4">
    <source>
        <dbReference type="Proteomes" id="UP000502415"/>
    </source>
</evidence>
<dbReference type="RefSeq" id="WP_169434773.1">
    <property type="nucleotide sequence ID" value="NZ_CP051685.1"/>
</dbReference>
<name>A0A7Z2VVS9_9BURK</name>
<dbReference type="AlphaFoldDB" id="A0A7Z2VVS9"/>
<keyword evidence="1" id="KW-0812">Transmembrane</keyword>
<keyword evidence="1" id="KW-1133">Transmembrane helix</keyword>
<reference evidence="3 4" key="1">
    <citation type="submission" date="2020-04" db="EMBL/GenBank/DDBJ databases">
        <title>Genome sequencing of novel species.</title>
        <authorList>
            <person name="Heo J."/>
            <person name="Kim S.-J."/>
            <person name="Kim J.-S."/>
            <person name="Hong S.-B."/>
            <person name="Kwon S.-W."/>
        </authorList>
    </citation>
    <scope>NUCLEOTIDE SEQUENCE [LARGE SCALE GENOMIC DNA]</scope>
    <source>
        <strain evidence="3 4">GN2-R2</strain>
    </source>
</reference>
<evidence type="ECO:0000313" key="3">
    <source>
        <dbReference type="EMBL" id="QJD99824.1"/>
    </source>
</evidence>
<dbReference type="InterPro" id="IPR028087">
    <property type="entry name" value="Tad_N"/>
</dbReference>
<keyword evidence="1" id="KW-0472">Membrane</keyword>
<feature type="transmembrane region" description="Helical" evidence="1">
    <location>
        <begin position="32"/>
        <end position="53"/>
    </location>
</feature>
<proteinExistence type="predicted"/>
<sequence length="468" mass="49560">MAIVFKRIPPHILQSLGTRQILVLQRKKSEDGVIAIMTAFVIVIMIAMFGFALDLSRSYNRKMELQSVVDATALAAASPLDGTSEGIDNAVRAAADTASVHSFSYNNGIVTWSPDALTFSTAPDGGTVGWMDSNSAKANAGKVLFARVDTSKLDPNHGRVENILIPVLSLRFAVTDVGATAIAGRDSLNVLPLAICANSATPASSLSSGELIEYGFRRGISYDLIKPNPASTAPQSFLVNPIAPAGTIGASMKAHLDLVAAYVCTGKIAIPTLQGGDITVEQNFPIDTLYNHLNSRFGTYVTPCEPSSASTDASVKSFDLASATWIKAQPSGLSVGPLWSYAKAVKYSSYTTNRGIEPTAGYTTYSATVTDWGTLYPGPPAAQPQSYPSTTPYQTNGGTGAYKTAKNTRVLRVPLLQCPITSGTPTTAKVLGVGRFFMMVPASTSAVYAEFAGIETWAAIRSNTRLYR</sequence>
<dbReference type="Proteomes" id="UP000502415">
    <property type="component" value="Chromosome"/>
</dbReference>
<evidence type="ECO:0000259" key="2">
    <source>
        <dbReference type="Pfam" id="PF13400"/>
    </source>
</evidence>
<feature type="domain" description="Putative Flp pilus-assembly TadG-like N-terminal" evidence="2">
    <location>
        <begin position="32"/>
        <end position="77"/>
    </location>
</feature>
<dbReference type="KEGG" id="mfy:HH212_07135"/>